<reference evidence="1" key="1">
    <citation type="submission" date="2025-08" db="UniProtKB">
        <authorList>
            <consortium name="Ensembl"/>
        </authorList>
    </citation>
    <scope>IDENTIFICATION</scope>
</reference>
<evidence type="ECO:0000313" key="1">
    <source>
        <dbReference type="Ensembl" id="ENSACOP00000022792.1"/>
    </source>
</evidence>
<keyword evidence="2" id="KW-1185">Reference proteome</keyword>
<sequence length="77" mass="8714">TRITKLKFVLVVMCIDNRCGGKKSYSGPCGGRDCSAGCKCFPEKGARVSLFSLIQFVLNSMGFQYRFCQVLCLWNWF</sequence>
<evidence type="ECO:0000313" key="2">
    <source>
        <dbReference type="Proteomes" id="UP000694522"/>
    </source>
</evidence>
<proteinExistence type="predicted"/>
<dbReference type="Proteomes" id="UP000694522">
    <property type="component" value="Unplaced"/>
</dbReference>
<dbReference type="AlphaFoldDB" id="A0A8B9GDR6"/>
<dbReference type="Ensembl" id="ENSACOT00000023584.1">
    <property type="protein sequence ID" value="ENSACOP00000022792.1"/>
    <property type="gene ID" value="ENSACOG00000015490.1"/>
</dbReference>
<name>A0A8B9GDR6_9PSIT</name>
<reference evidence="1" key="2">
    <citation type="submission" date="2025-09" db="UniProtKB">
        <authorList>
            <consortium name="Ensembl"/>
        </authorList>
    </citation>
    <scope>IDENTIFICATION</scope>
</reference>
<protein>
    <submittedName>
        <fullName evidence="1">Uncharacterized protein</fullName>
    </submittedName>
</protein>
<accession>A0A8B9GDR6</accession>
<organism evidence="1 2">
    <name type="scientific">Amazona collaria</name>
    <name type="common">yellow-billed parrot</name>
    <dbReference type="NCBI Taxonomy" id="241587"/>
    <lineage>
        <taxon>Eukaryota</taxon>
        <taxon>Metazoa</taxon>
        <taxon>Chordata</taxon>
        <taxon>Craniata</taxon>
        <taxon>Vertebrata</taxon>
        <taxon>Euteleostomi</taxon>
        <taxon>Archelosauria</taxon>
        <taxon>Archosauria</taxon>
        <taxon>Dinosauria</taxon>
        <taxon>Saurischia</taxon>
        <taxon>Theropoda</taxon>
        <taxon>Coelurosauria</taxon>
        <taxon>Aves</taxon>
        <taxon>Neognathae</taxon>
        <taxon>Neoaves</taxon>
        <taxon>Telluraves</taxon>
        <taxon>Australaves</taxon>
        <taxon>Psittaciformes</taxon>
        <taxon>Psittacidae</taxon>
        <taxon>Amazona</taxon>
    </lineage>
</organism>